<organism evidence="3 4">
    <name type="scientific">Nocardioides thalensis</name>
    <dbReference type="NCBI Taxonomy" id="1914755"/>
    <lineage>
        <taxon>Bacteria</taxon>
        <taxon>Bacillati</taxon>
        <taxon>Actinomycetota</taxon>
        <taxon>Actinomycetes</taxon>
        <taxon>Propionibacteriales</taxon>
        <taxon>Nocardioidaceae</taxon>
        <taxon>Nocardioides</taxon>
    </lineage>
</organism>
<dbReference type="RefSeq" id="WP_343047239.1">
    <property type="nucleotide sequence ID" value="NZ_JACCFP010000001.1"/>
</dbReference>
<keyword evidence="2" id="KW-0812">Transmembrane</keyword>
<gene>
    <name evidence="3" type="ORF">HNR19_003278</name>
</gene>
<accession>A0A853C332</accession>
<keyword evidence="2" id="KW-1133">Transmembrane helix</keyword>
<evidence type="ECO:0000313" key="4">
    <source>
        <dbReference type="Proteomes" id="UP000530424"/>
    </source>
</evidence>
<dbReference type="Proteomes" id="UP000530424">
    <property type="component" value="Unassembled WGS sequence"/>
</dbReference>
<protein>
    <submittedName>
        <fullName evidence="3">Na+-transporting NADH:ubiquinone oxidoreductase subunit NqrB</fullName>
    </submittedName>
</protein>
<name>A0A853C332_9ACTN</name>
<feature type="transmembrane region" description="Helical" evidence="2">
    <location>
        <begin position="59"/>
        <end position="77"/>
    </location>
</feature>
<evidence type="ECO:0000313" key="3">
    <source>
        <dbReference type="EMBL" id="NYJ02580.1"/>
    </source>
</evidence>
<reference evidence="3 4" key="1">
    <citation type="submission" date="2020-07" db="EMBL/GenBank/DDBJ databases">
        <title>Sequencing the genomes of 1000 actinobacteria strains.</title>
        <authorList>
            <person name="Klenk H.-P."/>
        </authorList>
    </citation>
    <scope>NUCLEOTIDE SEQUENCE [LARGE SCALE GENOMIC DNA]</scope>
    <source>
        <strain evidence="3 4">DSM 103833</strain>
    </source>
</reference>
<dbReference type="AlphaFoldDB" id="A0A853C332"/>
<sequence>MTLIEDQNEEHDAGVAPEADAEEPRRYPSTIGGALYLCVLLAMGAGLVLVAFADWRVGIRVIAGALAAAAVFRLVLPQKDAGMLAVRRRWVDVVVVGSVSAVLFFLASSIPDQPGL</sequence>
<dbReference type="InterPro" id="IPR021385">
    <property type="entry name" value="DUF3017"/>
</dbReference>
<evidence type="ECO:0000256" key="2">
    <source>
        <dbReference type="SAM" id="Phobius"/>
    </source>
</evidence>
<comment type="caution">
    <text evidence="3">The sequence shown here is derived from an EMBL/GenBank/DDBJ whole genome shotgun (WGS) entry which is preliminary data.</text>
</comment>
<dbReference type="Pfam" id="PF11222">
    <property type="entry name" value="DUF3017"/>
    <property type="match status" value="1"/>
</dbReference>
<feature type="region of interest" description="Disordered" evidence="1">
    <location>
        <begin position="1"/>
        <end position="26"/>
    </location>
</feature>
<proteinExistence type="predicted"/>
<feature type="transmembrane region" description="Helical" evidence="2">
    <location>
        <begin position="89"/>
        <end position="110"/>
    </location>
</feature>
<feature type="transmembrane region" description="Helical" evidence="2">
    <location>
        <begin position="34"/>
        <end position="53"/>
    </location>
</feature>
<dbReference type="EMBL" id="JACCFP010000001">
    <property type="protein sequence ID" value="NYJ02580.1"/>
    <property type="molecule type" value="Genomic_DNA"/>
</dbReference>
<keyword evidence="3" id="KW-0830">Ubiquinone</keyword>
<keyword evidence="2" id="KW-0472">Membrane</keyword>
<evidence type="ECO:0000256" key="1">
    <source>
        <dbReference type="SAM" id="MobiDB-lite"/>
    </source>
</evidence>
<keyword evidence="4" id="KW-1185">Reference proteome</keyword>